<accession>A0A235B1N5</accession>
<evidence type="ECO:0000313" key="1">
    <source>
        <dbReference type="EMBL" id="OYD06218.1"/>
    </source>
</evidence>
<dbReference type="AlphaFoldDB" id="A0A235B1N5"/>
<proteinExistence type="predicted"/>
<comment type="caution">
    <text evidence="1">The sequence shown here is derived from an EMBL/GenBank/DDBJ whole genome shotgun (WGS) entry which is preliminary data.</text>
</comment>
<evidence type="ECO:0000313" key="2">
    <source>
        <dbReference type="Proteomes" id="UP000215459"/>
    </source>
</evidence>
<dbReference type="EMBL" id="NOWF01000015">
    <property type="protein sequence ID" value="OYD06218.1"/>
    <property type="molecule type" value="Genomic_DNA"/>
</dbReference>
<name>A0A235B1N5_9BACL</name>
<organism evidence="1 2">
    <name type="scientific">Paludifilum halophilum</name>
    <dbReference type="NCBI Taxonomy" id="1642702"/>
    <lineage>
        <taxon>Bacteria</taxon>
        <taxon>Bacillati</taxon>
        <taxon>Bacillota</taxon>
        <taxon>Bacilli</taxon>
        <taxon>Bacillales</taxon>
        <taxon>Thermoactinomycetaceae</taxon>
        <taxon>Paludifilum</taxon>
    </lineage>
</organism>
<dbReference type="Proteomes" id="UP000215459">
    <property type="component" value="Unassembled WGS sequence"/>
</dbReference>
<gene>
    <name evidence="1" type="ORF">CHM34_17310</name>
</gene>
<sequence length="85" mass="10031">MLEISSDLHYGIFKRTNDWGSYLMLRKIKDYYKTDLTLANSQIDKLRSELEQVSLFLDERDRTELFKLTTELVGNKVQKVRVTGD</sequence>
<protein>
    <submittedName>
        <fullName evidence="1">Uncharacterized protein</fullName>
    </submittedName>
</protein>
<reference evidence="1 2" key="1">
    <citation type="submission" date="2017-07" db="EMBL/GenBank/DDBJ databases">
        <title>The genome sequence of Paludifilum halophilum highlights mechanisms for microbial adaptation to high salt environemnts.</title>
        <authorList>
            <person name="Belbahri L."/>
        </authorList>
    </citation>
    <scope>NUCLEOTIDE SEQUENCE [LARGE SCALE GENOMIC DNA]</scope>
    <source>
        <strain evidence="1 2">DSM 102817</strain>
    </source>
</reference>
<keyword evidence="2" id="KW-1185">Reference proteome</keyword>